<feature type="compositionally biased region" description="Acidic residues" evidence="2">
    <location>
        <begin position="424"/>
        <end position="433"/>
    </location>
</feature>
<dbReference type="RefSeq" id="WP_116411097.1">
    <property type="nucleotide sequence ID" value="NZ_NBXB01000021.1"/>
</dbReference>
<feature type="region of interest" description="Disordered" evidence="2">
    <location>
        <begin position="477"/>
        <end position="541"/>
    </location>
</feature>
<sequence length="541" mass="58278">MTDETQNTADEAPARVPAAETGYVLTRRDRTAIHFIDWAVRFGTPEFQERYRPVTDELFTHVYIDPTAKPAFVPPALASIQSLDEASDPLEIVRSHLAAVIDDRKERDRARVELQVHYEESERNLAELRERAADLQQNLTETTGRLEAADARIVALGEQLEAEVSGLHSSHAAELAGALAGHEASIASLTEERDRALAELAADRDAAVAALTEERDSEVARLEAQLAGDTAAQRAEHEQQIEALRAEHDQSVEALGMANTQAGDEVRAEHHLALTALEAAHAAAVTALNAQLAASAATAEATTQQLRDARLEAGSLTAQRDRAIAEGSEWRNRLQQTVAALATTLDVGEWTNDNAPDARLVDFISESQLALASELELARATIDEIEEVATAQLVDESETGDYAIGANDAAVLVLNSLYGTDDAEVGDGDDDAGDGAVAGVADASPDDDSAQLAEIEEADAEFAAELRDEVDVPFEEAAEREAEREPHPHHDAAIGHTAVIEHTIVRDETPEIDDVDKLGSLFSDEEPEANSRGGREHRRAS</sequence>
<comment type="caution">
    <text evidence="3">The sequence shown here is derived from an EMBL/GenBank/DDBJ whole genome shotgun (WGS) entry which is preliminary data.</text>
</comment>
<feature type="region of interest" description="Disordered" evidence="2">
    <location>
        <begin position="424"/>
        <end position="449"/>
    </location>
</feature>
<protein>
    <submittedName>
        <fullName evidence="3">Uncharacterized protein</fullName>
    </submittedName>
</protein>
<dbReference type="Proteomes" id="UP000256541">
    <property type="component" value="Unassembled WGS sequence"/>
</dbReference>
<keyword evidence="1" id="KW-0175">Coiled coil</keyword>
<evidence type="ECO:0000256" key="1">
    <source>
        <dbReference type="SAM" id="Coils"/>
    </source>
</evidence>
<accession>A0A3E0W020</accession>
<feature type="compositionally biased region" description="Basic and acidic residues" evidence="2">
    <location>
        <begin position="477"/>
        <end position="493"/>
    </location>
</feature>
<evidence type="ECO:0000313" key="4">
    <source>
        <dbReference type="Proteomes" id="UP000256541"/>
    </source>
</evidence>
<feature type="coiled-coil region" evidence="1">
    <location>
        <begin position="111"/>
        <end position="152"/>
    </location>
</feature>
<feature type="coiled-coil region" evidence="1">
    <location>
        <begin position="179"/>
        <end position="254"/>
    </location>
</feature>
<name>A0A3E0W020_9MICO</name>
<feature type="compositionally biased region" description="Low complexity" evidence="2">
    <location>
        <begin position="434"/>
        <end position="443"/>
    </location>
</feature>
<proteinExistence type="predicted"/>
<organism evidence="3 4">
    <name type="scientific">Subtercola boreus</name>
    <dbReference type="NCBI Taxonomy" id="120213"/>
    <lineage>
        <taxon>Bacteria</taxon>
        <taxon>Bacillati</taxon>
        <taxon>Actinomycetota</taxon>
        <taxon>Actinomycetes</taxon>
        <taxon>Micrococcales</taxon>
        <taxon>Microbacteriaceae</taxon>
        <taxon>Subtercola</taxon>
    </lineage>
</organism>
<evidence type="ECO:0000313" key="3">
    <source>
        <dbReference type="EMBL" id="RFA15099.1"/>
    </source>
</evidence>
<evidence type="ECO:0000256" key="2">
    <source>
        <dbReference type="SAM" id="MobiDB-lite"/>
    </source>
</evidence>
<reference evidence="3 4" key="1">
    <citation type="submission" date="2017-04" db="EMBL/GenBank/DDBJ databases">
        <title>Comparative genome analysis of Subtercola boreus.</title>
        <authorList>
            <person name="Cho Y.-J."/>
            <person name="Cho A."/>
            <person name="Kim O.-S."/>
            <person name="Lee J.-I."/>
        </authorList>
    </citation>
    <scope>NUCLEOTIDE SEQUENCE [LARGE SCALE GENOMIC DNA]</scope>
    <source>
        <strain evidence="3 4">P27479</strain>
    </source>
</reference>
<gene>
    <name evidence="3" type="ORF">B7R22_07135</name>
</gene>
<dbReference type="EMBL" id="NBXB01000021">
    <property type="protein sequence ID" value="RFA15099.1"/>
    <property type="molecule type" value="Genomic_DNA"/>
</dbReference>
<dbReference type="OrthoDB" id="5124670at2"/>
<dbReference type="AlphaFoldDB" id="A0A3E0W020"/>